<evidence type="ECO:0000259" key="3">
    <source>
        <dbReference type="PROSITE" id="PS50893"/>
    </source>
</evidence>
<dbReference type="GO" id="GO:0016887">
    <property type="term" value="F:ATP hydrolysis activity"/>
    <property type="evidence" value="ECO:0007669"/>
    <property type="project" value="InterPro"/>
</dbReference>
<dbReference type="Proteomes" id="UP000236735">
    <property type="component" value="Unassembled WGS sequence"/>
</dbReference>
<dbReference type="PANTHER" id="PTHR24220">
    <property type="entry name" value="IMPORT ATP-BINDING PROTEIN"/>
    <property type="match status" value="1"/>
</dbReference>
<evidence type="ECO:0000256" key="1">
    <source>
        <dbReference type="ARBA" id="ARBA00022741"/>
    </source>
</evidence>
<organism evidence="4 5">
    <name type="scientific">Xylanibacter ruminicola</name>
    <name type="common">Prevotella ruminicola</name>
    <dbReference type="NCBI Taxonomy" id="839"/>
    <lineage>
        <taxon>Bacteria</taxon>
        <taxon>Pseudomonadati</taxon>
        <taxon>Bacteroidota</taxon>
        <taxon>Bacteroidia</taxon>
        <taxon>Bacteroidales</taxon>
        <taxon>Prevotellaceae</taxon>
        <taxon>Xylanibacter</taxon>
    </lineage>
</organism>
<dbReference type="InterPro" id="IPR015854">
    <property type="entry name" value="ABC_transpr_LolD-like"/>
</dbReference>
<dbReference type="Pfam" id="PF00005">
    <property type="entry name" value="ABC_tran"/>
    <property type="match status" value="1"/>
</dbReference>
<keyword evidence="1" id="KW-0547">Nucleotide-binding</keyword>
<dbReference type="AlphaFoldDB" id="A0A1H5WAF8"/>
<dbReference type="SUPFAM" id="SSF52540">
    <property type="entry name" value="P-loop containing nucleoside triphosphate hydrolases"/>
    <property type="match status" value="1"/>
</dbReference>
<evidence type="ECO:0000313" key="4">
    <source>
        <dbReference type="EMBL" id="SEF96370.1"/>
    </source>
</evidence>
<feature type="domain" description="ABC transporter" evidence="3">
    <location>
        <begin position="8"/>
        <end position="202"/>
    </location>
</feature>
<dbReference type="CDD" id="cd00267">
    <property type="entry name" value="ABC_ATPase"/>
    <property type="match status" value="1"/>
</dbReference>
<dbReference type="InterPro" id="IPR003593">
    <property type="entry name" value="AAA+_ATPase"/>
</dbReference>
<accession>A0A1H5WAF8</accession>
<reference evidence="4 5" key="1">
    <citation type="submission" date="2016-10" db="EMBL/GenBank/DDBJ databases">
        <authorList>
            <person name="de Groot N.N."/>
        </authorList>
    </citation>
    <scope>NUCLEOTIDE SEQUENCE [LARGE SCALE GENOMIC DNA]</scope>
    <source>
        <strain evidence="4 5">AR32</strain>
    </source>
</reference>
<protein>
    <submittedName>
        <fullName evidence="4">Amino acid ABC transporter ATP-binding protein, PAAT family</fullName>
    </submittedName>
</protein>
<gene>
    <name evidence="4" type="ORF">SAMN05216354_2234</name>
</gene>
<dbReference type="InterPro" id="IPR027417">
    <property type="entry name" value="P-loop_NTPase"/>
</dbReference>
<dbReference type="InterPro" id="IPR003439">
    <property type="entry name" value="ABC_transporter-like_ATP-bd"/>
</dbReference>
<name>A0A1H5WAF8_XYLRU</name>
<dbReference type="GO" id="GO:0005524">
    <property type="term" value="F:ATP binding"/>
    <property type="evidence" value="ECO:0007669"/>
    <property type="project" value="UniProtKB-KW"/>
</dbReference>
<dbReference type="GO" id="GO:0022857">
    <property type="term" value="F:transmembrane transporter activity"/>
    <property type="evidence" value="ECO:0007669"/>
    <property type="project" value="TreeGrafter"/>
</dbReference>
<dbReference type="EMBL" id="FNUV01000006">
    <property type="protein sequence ID" value="SEF96370.1"/>
    <property type="molecule type" value="Genomic_DNA"/>
</dbReference>
<evidence type="ECO:0000256" key="2">
    <source>
        <dbReference type="ARBA" id="ARBA00022840"/>
    </source>
</evidence>
<sequence>MQKILSMLEFKDATIEVGERVLVERLSLIAKDGELTCVTGPEGSGKTTLLRALMGFQPVKEGFVSVDGELLTVLSAHAFRKMMVYLPQQMQLLAHAITESEPVEEQTADEYAVWNAVLPSADKAIAPKPLSAEEIMLLAEKTLRDAENKPIVIADEPTALLTPELSMRMIQLLKAQAAMGKTVLVASRHPQMIEYADMIVRL</sequence>
<proteinExistence type="predicted"/>
<evidence type="ECO:0000313" key="5">
    <source>
        <dbReference type="Proteomes" id="UP000236735"/>
    </source>
</evidence>
<dbReference type="GO" id="GO:0005886">
    <property type="term" value="C:plasma membrane"/>
    <property type="evidence" value="ECO:0007669"/>
    <property type="project" value="TreeGrafter"/>
</dbReference>
<dbReference type="PROSITE" id="PS50893">
    <property type="entry name" value="ABC_TRANSPORTER_2"/>
    <property type="match status" value="1"/>
</dbReference>
<keyword evidence="2 4" id="KW-0067">ATP-binding</keyword>
<dbReference type="Gene3D" id="3.40.50.300">
    <property type="entry name" value="P-loop containing nucleotide triphosphate hydrolases"/>
    <property type="match status" value="2"/>
</dbReference>
<dbReference type="SMART" id="SM00382">
    <property type="entry name" value="AAA"/>
    <property type="match status" value="1"/>
</dbReference>